<dbReference type="Proteomes" id="UP001206312">
    <property type="component" value="Unassembled WGS sequence"/>
</dbReference>
<sequence length="414" mass="47313">MKTPVVLRASLFTGLAALILSVNYGCDPPRVASVKDAEVPVLKPWDYSIDSLYALRYPDRYAWDLFRAVNWPADTVRLAADTTKHLGDPGLVVWQTWKTAPQIYLPDGSKPGAWNEQNFEARTLEDFSPFSIKEKLPDITQDPTYGLEEVAMNKPAFEYVVAKELYNLNGQLELYNSDEAMAFPREALEIKVKWRRIADRNYDKARYHWQYITVMDSGRTRKELYGLVAIHITSRVLKKWLWATFEHVDSRSQKHEGDDGWLLPSKDRFACYDPPYDCERAPVNIGLEGTKWEYFLLRGTQTDYLDEDQRPSLLANSNVERGFQLSSSCITCHSLATIGPTYTQNDTIQMHRIDFLPQPPFTVDGVMFGGKGYVGTPDSTLFRLKDGQKMKQSDFVWSLSRAAWNTSGSTPTKE</sequence>
<evidence type="ECO:0008006" key="3">
    <source>
        <dbReference type="Google" id="ProtNLM"/>
    </source>
</evidence>
<name>A0ABT1ATK3_9FLAO</name>
<evidence type="ECO:0000313" key="1">
    <source>
        <dbReference type="EMBL" id="MCO5723273.1"/>
    </source>
</evidence>
<evidence type="ECO:0000313" key="2">
    <source>
        <dbReference type="Proteomes" id="UP001206312"/>
    </source>
</evidence>
<accession>A0ABT1ATK3</accession>
<proteinExistence type="predicted"/>
<keyword evidence="2" id="KW-1185">Reference proteome</keyword>
<dbReference type="EMBL" id="JAMXIB010000001">
    <property type="protein sequence ID" value="MCO5723273.1"/>
    <property type="molecule type" value="Genomic_DNA"/>
</dbReference>
<dbReference type="RefSeq" id="WP_252739655.1">
    <property type="nucleotide sequence ID" value="NZ_JAMXIB010000001.1"/>
</dbReference>
<comment type="caution">
    <text evidence="1">The sequence shown here is derived from an EMBL/GenBank/DDBJ whole genome shotgun (WGS) entry which is preliminary data.</text>
</comment>
<organism evidence="1 2">
    <name type="scientific">Robiginitalea marina</name>
    <dbReference type="NCBI Taxonomy" id="2954105"/>
    <lineage>
        <taxon>Bacteria</taxon>
        <taxon>Pseudomonadati</taxon>
        <taxon>Bacteroidota</taxon>
        <taxon>Flavobacteriia</taxon>
        <taxon>Flavobacteriales</taxon>
        <taxon>Flavobacteriaceae</taxon>
        <taxon>Robiginitalea</taxon>
    </lineage>
</organism>
<reference evidence="1 2" key="1">
    <citation type="submission" date="2022-06" db="EMBL/GenBank/DDBJ databases">
        <authorList>
            <person name="Xuan X."/>
        </authorList>
    </citation>
    <scope>NUCLEOTIDE SEQUENCE [LARGE SCALE GENOMIC DNA]</scope>
    <source>
        <strain evidence="1 2">2V75</strain>
    </source>
</reference>
<protein>
    <recommendedName>
        <fullName evidence="3">Cytochrome c domain-containing protein</fullName>
    </recommendedName>
</protein>
<gene>
    <name evidence="1" type="ORF">NG653_00295</name>
</gene>